<evidence type="ECO:0000313" key="2">
    <source>
        <dbReference type="EMBL" id="KAK9290301.1"/>
    </source>
</evidence>
<evidence type="ECO:0000313" key="3">
    <source>
        <dbReference type="Proteomes" id="UP001415857"/>
    </source>
</evidence>
<gene>
    <name evidence="2" type="ORF">L1049_008468</name>
</gene>
<dbReference type="Proteomes" id="UP001415857">
    <property type="component" value="Unassembled WGS sequence"/>
</dbReference>
<feature type="domain" description="F-box" evidence="1">
    <location>
        <begin position="45"/>
        <end position="97"/>
    </location>
</feature>
<dbReference type="AlphaFoldDB" id="A0AAP0S332"/>
<dbReference type="InterPro" id="IPR036047">
    <property type="entry name" value="F-box-like_dom_sf"/>
</dbReference>
<dbReference type="PROSITE" id="PS50181">
    <property type="entry name" value="FBOX"/>
    <property type="match status" value="1"/>
</dbReference>
<dbReference type="PANTHER" id="PTHR32212">
    <property type="entry name" value="CYCLIN-LIKE F-BOX"/>
    <property type="match status" value="1"/>
</dbReference>
<dbReference type="PANTHER" id="PTHR32212:SF458">
    <property type="entry name" value="F-BOX DOMAIN-CONTAINING PROTEIN"/>
    <property type="match status" value="1"/>
</dbReference>
<sequence>MDNIGKEYSFFSSTFQSISHSVKLPSISQYPIKAESTNKNFKMAQDLLSGLPDEILQVTLKKLPLDDAVKTGVLSRRWKDVWKYISKISIEPLWLDLTGKEIIPYPDHFVCLSLGS</sequence>
<reference evidence="2 3" key="1">
    <citation type="journal article" date="2024" name="Plant J.">
        <title>Genome sequences and population genomics reveal climatic adaptation and genomic divergence between two closely related sweetgum species.</title>
        <authorList>
            <person name="Xu W.Q."/>
            <person name="Ren C.Q."/>
            <person name="Zhang X.Y."/>
            <person name="Comes H.P."/>
            <person name="Liu X.H."/>
            <person name="Li Y.G."/>
            <person name="Kettle C.J."/>
            <person name="Jalonen R."/>
            <person name="Gaisberger H."/>
            <person name="Ma Y.Z."/>
            <person name="Qiu Y.X."/>
        </authorList>
    </citation>
    <scope>NUCLEOTIDE SEQUENCE [LARGE SCALE GENOMIC DNA]</scope>
    <source>
        <strain evidence="2">Hangzhou</strain>
    </source>
</reference>
<organism evidence="2 3">
    <name type="scientific">Liquidambar formosana</name>
    <name type="common">Formosan gum</name>
    <dbReference type="NCBI Taxonomy" id="63359"/>
    <lineage>
        <taxon>Eukaryota</taxon>
        <taxon>Viridiplantae</taxon>
        <taxon>Streptophyta</taxon>
        <taxon>Embryophyta</taxon>
        <taxon>Tracheophyta</taxon>
        <taxon>Spermatophyta</taxon>
        <taxon>Magnoliopsida</taxon>
        <taxon>eudicotyledons</taxon>
        <taxon>Gunneridae</taxon>
        <taxon>Pentapetalae</taxon>
        <taxon>Saxifragales</taxon>
        <taxon>Altingiaceae</taxon>
        <taxon>Liquidambar</taxon>
    </lineage>
</organism>
<name>A0AAP0S332_LIQFO</name>
<dbReference type="EMBL" id="JBBPBK010000002">
    <property type="protein sequence ID" value="KAK9290301.1"/>
    <property type="molecule type" value="Genomic_DNA"/>
</dbReference>
<dbReference type="InterPro" id="IPR001810">
    <property type="entry name" value="F-box_dom"/>
</dbReference>
<dbReference type="SUPFAM" id="SSF81383">
    <property type="entry name" value="F-box domain"/>
    <property type="match status" value="1"/>
</dbReference>
<proteinExistence type="predicted"/>
<protein>
    <recommendedName>
        <fullName evidence="1">F-box domain-containing protein</fullName>
    </recommendedName>
</protein>
<dbReference type="Pfam" id="PF00646">
    <property type="entry name" value="F-box"/>
    <property type="match status" value="1"/>
</dbReference>
<evidence type="ECO:0000259" key="1">
    <source>
        <dbReference type="PROSITE" id="PS50181"/>
    </source>
</evidence>
<accession>A0AAP0S332</accession>
<keyword evidence="3" id="KW-1185">Reference proteome</keyword>
<comment type="caution">
    <text evidence="2">The sequence shown here is derived from an EMBL/GenBank/DDBJ whole genome shotgun (WGS) entry which is preliminary data.</text>
</comment>